<proteinExistence type="predicted"/>
<keyword evidence="2" id="KW-1185">Reference proteome</keyword>
<accession>A0A0D7AJS6</accession>
<evidence type="ECO:0000313" key="1">
    <source>
        <dbReference type="EMBL" id="KIY52115.1"/>
    </source>
</evidence>
<dbReference type="EMBL" id="KN881645">
    <property type="protein sequence ID" value="KIY52115.1"/>
    <property type="molecule type" value="Genomic_DNA"/>
</dbReference>
<dbReference type="SUPFAM" id="SSF56672">
    <property type="entry name" value="DNA/RNA polymerases"/>
    <property type="match status" value="1"/>
</dbReference>
<dbReference type="AlphaFoldDB" id="A0A0D7AJS6"/>
<protein>
    <recommendedName>
        <fullName evidence="3">DNA/RNA polymerase</fullName>
    </recommendedName>
</protein>
<evidence type="ECO:0000313" key="2">
    <source>
        <dbReference type="Proteomes" id="UP000054144"/>
    </source>
</evidence>
<sequence>MTLPKTGKPLGPMKKRYKPVAKCTYPVKQTTPEEFQVVQNITGDPLENMLKLSPHPRAFMPTGCYTAEHKAVIDVKAFTWVKEEKGQFQEQFFPPVEIPVIAHTPWVLKNMPIPPGIHDEVIRCVREKITSGTYKPSSSSYRSRWFTVIKKDGVSLRLVHDLQPLNTITIQNSGMLPFTEQAAEQLEGRACISKNQSAFGLPSDSIRCPEGN</sequence>
<name>A0A0D7AJS6_9AGAR</name>
<dbReference type="InterPro" id="IPR043502">
    <property type="entry name" value="DNA/RNA_pol_sf"/>
</dbReference>
<gene>
    <name evidence="1" type="ORF">FISHEDRAFT_70073</name>
</gene>
<dbReference type="Proteomes" id="UP000054144">
    <property type="component" value="Unassembled WGS sequence"/>
</dbReference>
<evidence type="ECO:0008006" key="3">
    <source>
        <dbReference type="Google" id="ProtNLM"/>
    </source>
</evidence>
<dbReference type="Gene3D" id="3.10.10.10">
    <property type="entry name" value="HIV Type 1 Reverse Transcriptase, subunit A, domain 1"/>
    <property type="match status" value="1"/>
</dbReference>
<reference evidence="1 2" key="1">
    <citation type="journal article" date="2015" name="Fungal Genet. Biol.">
        <title>Evolution of novel wood decay mechanisms in Agaricales revealed by the genome sequences of Fistulina hepatica and Cylindrobasidium torrendii.</title>
        <authorList>
            <person name="Floudas D."/>
            <person name="Held B.W."/>
            <person name="Riley R."/>
            <person name="Nagy L.G."/>
            <person name="Koehler G."/>
            <person name="Ransdell A.S."/>
            <person name="Younus H."/>
            <person name="Chow J."/>
            <person name="Chiniquy J."/>
            <person name="Lipzen A."/>
            <person name="Tritt A."/>
            <person name="Sun H."/>
            <person name="Haridas S."/>
            <person name="LaButti K."/>
            <person name="Ohm R.A."/>
            <person name="Kues U."/>
            <person name="Blanchette R.A."/>
            <person name="Grigoriev I.V."/>
            <person name="Minto R.E."/>
            <person name="Hibbett D.S."/>
        </authorList>
    </citation>
    <scope>NUCLEOTIDE SEQUENCE [LARGE SCALE GENOMIC DNA]</scope>
    <source>
        <strain evidence="1 2">ATCC 64428</strain>
    </source>
</reference>
<organism evidence="1 2">
    <name type="scientific">Fistulina hepatica ATCC 64428</name>
    <dbReference type="NCBI Taxonomy" id="1128425"/>
    <lineage>
        <taxon>Eukaryota</taxon>
        <taxon>Fungi</taxon>
        <taxon>Dikarya</taxon>
        <taxon>Basidiomycota</taxon>
        <taxon>Agaricomycotina</taxon>
        <taxon>Agaricomycetes</taxon>
        <taxon>Agaricomycetidae</taxon>
        <taxon>Agaricales</taxon>
        <taxon>Fistulinaceae</taxon>
        <taxon>Fistulina</taxon>
    </lineage>
</organism>
<dbReference type="OrthoDB" id="5599163at2759"/>